<dbReference type="Gene3D" id="2.40.70.10">
    <property type="entry name" value="Acid Proteases"/>
    <property type="match status" value="1"/>
</dbReference>
<feature type="region of interest" description="Disordered" evidence="3">
    <location>
        <begin position="502"/>
        <end position="560"/>
    </location>
</feature>
<dbReference type="GO" id="GO:0003676">
    <property type="term" value="F:nucleic acid binding"/>
    <property type="evidence" value="ECO:0007669"/>
    <property type="project" value="InterPro"/>
</dbReference>
<proteinExistence type="predicted"/>
<dbReference type="CDD" id="cd00303">
    <property type="entry name" value="retropepsin_like"/>
    <property type="match status" value="1"/>
</dbReference>
<dbReference type="Proteomes" id="UP000006757">
    <property type="component" value="Unassembled WGS sequence"/>
</dbReference>
<evidence type="ECO:0000256" key="3">
    <source>
        <dbReference type="SAM" id="MobiDB-lite"/>
    </source>
</evidence>
<evidence type="ECO:0000313" key="5">
    <source>
        <dbReference type="EMBL" id="EKD05352.1"/>
    </source>
</evidence>
<accession>K1W0K8</accession>
<dbReference type="eggNOG" id="ENOG502SC07">
    <property type="taxonomic scope" value="Eukaryota"/>
</dbReference>
<dbReference type="HOGENOM" id="CLU_423464_0_0_1"/>
<organism evidence="5 6">
    <name type="scientific">Trichosporon asahii var. asahii (strain CBS 8904)</name>
    <name type="common">Yeast</name>
    <dbReference type="NCBI Taxonomy" id="1220162"/>
    <lineage>
        <taxon>Eukaryota</taxon>
        <taxon>Fungi</taxon>
        <taxon>Dikarya</taxon>
        <taxon>Basidiomycota</taxon>
        <taxon>Agaricomycotina</taxon>
        <taxon>Tremellomycetes</taxon>
        <taxon>Trichosporonales</taxon>
        <taxon>Trichosporonaceae</taxon>
        <taxon>Trichosporon</taxon>
    </lineage>
</organism>
<dbReference type="PANTHER" id="PTHR15503:SF22">
    <property type="entry name" value="TRANSPOSON TY3-I GAG POLYPROTEIN"/>
    <property type="match status" value="1"/>
</dbReference>
<name>K1W0K8_TRIAC</name>
<feature type="domain" description="CCHC-type" evidence="4">
    <location>
        <begin position="168"/>
        <end position="184"/>
    </location>
</feature>
<keyword evidence="2" id="KW-0479">Metal-binding</keyword>
<protein>
    <recommendedName>
        <fullName evidence="4">CCHC-type domain-containing protein</fullName>
    </recommendedName>
</protein>
<feature type="compositionally biased region" description="Low complexity" evidence="3">
    <location>
        <begin position="503"/>
        <end position="535"/>
    </location>
</feature>
<gene>
    <name evidence="5" type="ORF">A1Q2_00348</name>
</gene>
<dbReference type="InParanoid" id="K1W0K8"/>
<feature type="compositionally biased region" description="Acidic residues" evidence="3">
    <location>
        <begin position="235"/>
        <end position="246"/>
    </location>
</feature>
<dbReference type="InterPro" id="IPR036875">
    <property type="entry name" value="Znf_CCHC_sf"/>
</dbReference>
<dbReference type="STRING" id="1220162.K1W0K8"/>
<dbReference type="Gene3D" id="4.10.60.10">
    <property type="entry name" value="Zinc finger, CCHC-type"/>
    <property type="match status" value="1"/>
</dbReference>
<dbReference type="InterPro" id="IPR021109">
    <property type="entry name" value="Peptidase_aspartic_dom_sf"/>
</dbReference>
<dbReference type="SMART" id="SM00343">
    <property type="entry name" value="ZnF_C2HC"/>
    <property type="match status" value="1"/>
</dbReference>
<comment type="caution">
    <text evidence="5">The sequence shown here is derived from an EMBL/GenBank/DDBJ whole genome shotgun (WGS) entry which is preliminary data.</text>
</comment>
<evidence type="ECO:0000256" key="2">
    <source>
        <dbReference type="PROSITE-ProRule" id="PRU00047"/>
    </source>
</evidence>
<dbReference type="GO" id="GO:0008270">
    <property type="term" value="F:zinc ion binding"/>
    <property type="evidence" value="ECO:0007669"/>
    <property type="project" value="UniProtKB-KW"/>
</dbReference>
<feature type="compositionally biased region" description="Polar residues" evidence="3">
    <location>
        <begin position="254"/>
        <end position="274"/>
    </location>
</feature>
<feature type="compositionally biased region" description="Pro residues" evidence="3">
    <location>
        <begin position="536"/>
        <end position="547"/>
    </location>
</feature>
<keyword evidence="1" id="KW-0507">mRNA processing</keyword>
<keyword evidence="6" id="KW-1185">Reference proteome</keyword>
<feature type="region of interest" description="Disordered" evidence="3">
    <location>
        <begin position="169"/>
        <end position="196"/>
    </location>
</feature>
<dbReference type="SUPFAM" id="SSF57756">
    <property type="entry name" value="Retrovirus zinc finger-like domains"/>
    <property type="match status" value="1"/>
</dbReference>
<evidence type="ECO:0000313" key="6">
    <source>
        <dbReference type="Proteomes" id="UP000006757"/>
    </source>
</evidence>
<feature type="region of interest" description="Disordered" evidence="3">
    <location>
        <begin position="90"/>
        <end position="129"/>
    </location>
</feature>
<dbReference type="AlphaFoldDB" id="K1W0K8"/>
<dbReference type="InterPro" id="IPR001878">
    <property type="entry name" value="Znf_CCHC"/>
</dbReference>
<evidence type="ECO:0000256" key="1">
    <source>
        <dbReference type="ARBA" id="ARBA00022664"/>
    </source>
</evidence>
<dbReference type="GO" id="GO:0006397">
    <property type="term" value="P:mRNA processing"/>
    <property type="evidence" value="ECO:0007669"/>
    <property type="project" value="UniProtKB-KW"/>
</dbReference>
<dbReference type="PROSITE" id="PS50158">
    <property type="entry name" value="ZF_CCHC"/>
    <property type="match status" value="1"/>
</dbReference>
<sequence length="660" mass="73059">MEAFHTKNLSQQTGETFPKFLKRMTSLRIDCLYQEDNVIFIDRFYYSLHPELRKMVPEPDTHTTFRALVYECEQVCHRIPAIQEGYRGWTASRTNTGNTQRTDTNRRPQQQYNPNRRPANPTNTVATPGTRATVPAIKITPSMDGVPIEFQGDIRDPAVRAHLANSGRCFTCRKPGHTSRNCPDSKAPPQTNYQSTAAPRYHYSSASADAEELPADEEYYTQSFDEPDSGQPETATEELPDLEPSDETAPASGKYTTTEKPTSDKSIPPTSTVHISRPKPSVTATRTTGRELVEKQLKPRTFLVTLDVTVFAPPIKPDGQLDHDGPHEVIEAVALIDSGCTDNLISRRLVDSRSIPIRPMGQPKYPKLADGTRSSTPINEETAALRVRIGDHEEPLAFNVAPLPDYDIFLGAPWLSLHNPTINWKEGRITFDSEFCTEQCVPDKRMTQLPTSVQPQILKSCVAKLHFPSKSPDGKPLPRLKKMKPPKEVAQEIMALCATFLTSSDSPDSGQPDSSPLSPSTTATTTMPPSSTCCPDPVPPSESPPVKTPTYTVSPGTDMGDTCIGPSGEQSSFNVLFDDEDDMTPTQYLLHLAEVVDEAETIFDALSGDLDPLFYSYVDPAYPPEPPDKDVLKTQVPAEFHDFLDVFSKTLSTKLPDHKP</sequence>
<keyword evidence="2" id="KW-0863">Zinc-finger</keyword>
<evidence type="ECO:0000259" key="4">
    <source>
        <dbReference type="PROSITE" id="PS50158"/>
    </source>
</evidence>
<dbReference type="EMBL" id="AMBO01000108">
    <property type="protein sequence ID" value="EKD05352.1"/>
    <property type="molecule type" value="Genomic_DNA"/>
</dbReference>
<keyword evidence="2" id="KW-0862">Zinc</keyword>
<reference evidence="5 6" key="1">
    <citation type="journal article" date="2012" name="Eukaryot. Cell">
        <title>Genome sequence of the Trichosporon asahii environmental strain CBS 8904.</title>
        <authorList>
            <person name="Yang R.Y."/>
            <person name="Li H.T."/>
            <person name="Zhu H."/>
            <person name="Zhou G.P."/>
            <person name="Wang M."/>
            <person name="Wang L."/>
        </authorList>
    </citation>
    <scope>NUCLEOTIDE SEQUENCE [LARGE SCALE GENOMIC DNA]</scope>
    <source>
        <strain evidence="5 6">CBS 8904</strain>
    </source>
</reference>
<feature type="compositionally biased region" description="Polar residues" evidence="3">
    <location>
        <begin position="91"/>
        <end position="102"/>
    </location>
</feature>
<feature type="compositionally biased region" description="Low complexity" evidence="3">
    <location>
        <begin position="107"/>
        <end position="124"/>
    </location>
</feature>
<dbReference type="PANTHER" id="PTHR15503">
    <property type="entry name" value="LDOC1 RELATED"/>
    <property type="match status" value="1"/>
</dbReference>
<feature type="region of interest" description="Disordered" evidence="3">
    <location>
        <begin position="222"/>
        <end position="287"/>
    </location>
</feature>
<dbReference type="InterPro" id="IPR032567">
    <property type="entry name" value="RTL1-rel"/>
</dbReference>
<dbReference type="Pfam" id="PF00098">
    <property type="entry name" value="zf-CCHC"/>
    <property type="match status" value="1"/>
</dbReference>
<feature type="compositionally biased region" description="Polar residues" evidence="3">
    <location>
        <begin position="178"/>
        <end position="196"/>
    </location>
</feature>
<dbReference type="OrthoDB" id="5599419at2759"/>